<reference evidence="2" key="1">
    <citation type="submission" date="2023-04" db="EMBL/GenBank/DDBJ databases">
        <authorList>
            <person name="Vijverberg K."/>
            <person name="Xiong W."/>
            <person name="Schranz E."/>
        </authorList>
    </citation>
    <scope>NUCLEOTIDE SEQUENCE</scope>
</reference>
<sequence>MDDDQQGVHFYQGLVAQGVLEEDPEENPEGGPAMGKHVGLVVEPEEYVVTDCEYDESDWDSGEGKDIEEACNEPHLSKAPLDPRTVHRGDAYDLRSLEEEITHLKLQFFATEARFVRAEKRVEVITQEANELAELLIRQLDD</sequence>
<dbReference type="AlphaFoldDB" id="A0AA35YBI1"/>
<organism evidence="2 3">
    <name type="scientific">Lactuca saligna</name>
    <name type="common">Willowleaf lettuce</name>
    <dbReference type="NCBI Taxonomy" id="75948"/>
    <lineage>
        <taxon>Eukaryota</taxon>
        <taxon>Viridiplantae</taxon>
        <taxon>Streptophyta</taxon>
        <taxon>Embryophyta</taxon>
        <taxon>Tracheophyta</taxon>
        <taxon>Spermatophyta</taxon>
        <taxon>Magnoliopsida</taxon>
        <taxon>eudicotyledons</taxon>
        <taxon>Gunneridae</taxon>
        <taxon>Pentapetalae</taxon>
        <taxon>asterids</taxon>
        <taxon>campanulids</taxon>
        <taxon>Asterales</taxon>
        <taxon>Asteraceae</taxon>
        <taxon>Cichorioideae</taxon>
        <taxon>Cichorieae</taxon>
        <taxon>Lactucinae</taxon>
        <taxon>Lactuca</taxon>
    </lineage>
</organism>
<keyword evidence="3" id="KW-1185">Reference proteome</keyword>
<proteinExistence type="predicted"/>
<protein>
    <submittedName>
        <fullName evidence="2">Uncharacterized protein</fullName>
    </submittedName>
</protein>
<evidence type="ECO:0000313" key="2">
    <source>
        <dbReference type="EMBL" id="CAI9268292.1"/>
    </source>
</evidence>
<evidence type="ECO:0000313" key="3">
    <source>
        <dbReference type="Proteomes" id="UP001177003"/>
    </source>
</evidence>
<evidence type="ECO:0000256" key="1">
    <source>
        <dbReference type="SAM" id="MobiDB-lite"/>
    </source>
</evidence>
<accession>A0AA35YBI1</accession>
<feature type="region of interest" description="Disordered" evidence="1">
    <location>
        <begin position="16"/>
        <end position="37"/>
    </location>
</feature>
<dbReference type="EMBL" id="OX465077">
    <property type="protein sequence ID" value="CAI9268292.1"/>
    <property type="molecule type" value="Genomic_DNA"/>
</dbReference>
<gene>
    <name evidence="2" type="ORF">LSALG_LOCUS8725</name>
</gene>
<dbReference type="Proteomes" id="UP001177003">
    <property type="component" value="Chromosome 1"/>
</dbReference>
<name>A0AA35YBI1_LACSI</name>